<evidence type="ECO:0000313" key="2">
    <source>
        <dbReference type="EMBL" id="OZM70830.1"/>
    </source>
</evidence>
<reference evidence="2 3" key="1">
    <citation type="submission" date="2017-07" db="EMBL/GenBank/DDBJ databases">
        <title>Amycolatopsis antarcticus sp. nov., isolated from the surface of an Antarcticus brown macroalga.</title>
        <authorList>
            <person name="Wang J."/>
            <person name="Leiva S."/>
            <person name="Huang J."/>
            <person name="Huang Y."/>
        </authorList>
    </citation>
    <scope>NUCLEOTIDE SEQUENCE [LARGE SCALE GENOMIC DNA]</scope>
    <source>
        <strain evidence="2 3">AU-G6</strain>
    </source>
</reference>
<name>A0A263CXF3_9PSEU</name>
<proteinExistence type="predicted"/>
<dbReference type="Proteomes" id="UP000242444">
    <property type="component" value="Unassembled WGS sequence"/>
</dbReference>
<dbReference type="EMBL" id="NKYE01000017">
    <property type="protein sequence ID" value="OZM70830.1"/>
    <property type="molecule type" value="Genomic_DNA"/>
</dbReference>
<feature type="region of interest" description="Disordered" evidence="1">
    <location>
        <begin position="40"/>
        <end position="165"/>
    </location>
</feature>
<keyword evidence="3" id="KW-1185">Reference proteome</keyword>
<dbReference type="InParanoid" id="A0A263CXF3"/>
<gene>
    <name evidence="2" type="ORF">CFN78_23205</name>
</gene>
<comment type="caution">
    <text evidence="2">The sequence shown here is derived from an EMBL/GenBank/DDBJ whole genome shotgun (WGS) entry which is preliminary data.</text>
</comment>
<evidence type="ECO:0000313" key="3">
    <source>
        <dbReference type="Proteomes" id="UP000242444"/>
    </source>
</evidence>
<feature type="compositionally biased region" description="Acidic residues" evidence="1">
    <location>
        <begin position="125"/>
        <end position="139"/>
    </location>
</feature>
<organism evidence="2 3">
    <name type="scientific">Amycolatopsis antarctica</name>
    <dbReference type="NCBI Taxonomy" id="1854586"/>
    <lineage>
        <taxon>Bacteria</taxon>
        <taxon>Bacillati</taxon>
        <taxon>Actinomycetota</taxon>
        <taxon>Actinomycetes</taxon>
        <taxon>Pseudonocardiales</taxon>
        <taxon>Pseudonocardiaceae</taxon>
        <taxon>Amycolatopsis</taxon>
    </lineage>
</organism>
<evidence type="ECO:0000256" key="1">
    <source>
        <dbReference type="SAM" id="MobiDB-lite"/>
    </source>
</evidence>
<accession>A0A263CXF3</accession>
<protein>
    <submittedName>
        <fullName evidence="2">Uncharacterized protein</fullName>
    </submittedName>
</protein>
<sequence>MAGEEDEEFVPVVALTDFDEDTSAWDLPAAGGLLALGALAGRRGESREQEPETPDYTQREMTPWEYGGVTASASAPLAAPAAPRSPVDLTHLRPRPFRAEDRDTCGSWGSAEQEEEFLRNRMGDPEAEQDQEEGEEEEERTSADLLKQDADVWSVRKPNSPGVLG</sequence>
<dbReference type="AlphaFoldDB" id="A0A263CXF3"/>
<feature type="compositionally biased region" description="Basic and acidic residues" evidence="1">
    <location>
        <begin position="140"/>
        <end position="150"/>
    </location>
</feature>
<feature type="compositionally biased region" description="Low complexity" evidence="1">
    <location>
        <begin position="71"/>
        <end position="86"/>
    </location>
</feature>